<dbReference type="FunFam" id="1.10.10.10:FF:000002">
    <property type="entry name" value="RNA polymerase sigma factor SigA"/>
    <property type="match status" value="1"/>
</dbReference>
<evidence type="ECO:0000259" key="10">
    <source>
        <dbReference type="PROSITE" id="PS00716"/>
    </source>
</evidence>
<dbReference type="SUPFAM" id="SSF88659">
    <property type="entry name" value="Sigma3 and sigma4 domains of RNA polymerase sigma factors"/>
    <property type="match status" value="2"/>
</dbReference>
<dbReference type="Pfam" id="PF04539">
    <property type="entry name" value="Sigma70_r3"/>
    <property type="match status" value="1"/>
</dbReference>
<comment type="function">
    <text evidence="6">Sigma factors are initiation factors that promote the attachment of RNA polymerase to specific initiation sites and are then released. This sigma factor is the primary sigma factor during exponential growth.</text>
</comment>
<evidence type="ECO:0000256" key="6">
    <source>
        <dbReference type="HAMAP-Rule" id="MF_00963"/>
    </source>
</evidence>
<evidence type="ECO:0000259" key="9">
    <source>
        <dbReference type="PROSITE" id="PS00715"/>
    </source>
</evidence>
<feature type="compositionally biased region" description="Acidic residues" evidence="8">
    <location>
        <begin position="242"/>
        <end position="252"/>
    </location>
</feature>
<keyword evidence="3 6" id="KW-0731">Sigma factor</keyword>
<gene>
    <name evidence="6" type="primary">rpoD</name>
    <name evidence="11" type="ORF">SAMN05444581_11056</name>
</gene>
<feature type="region of interest" description="Sigma-70 factor domain-2" evidence="6">
    <location>
        <begin position="449"/>
        <end position="519"/>
    </location>
</feature>
<evidence type="ECO:0000256" key="7">
    <source>
        <dbReference type="SAM" id="Coils"/>
    </source>
</evidence>
<dbReference type="Pfam" id="PF00140">
    <property type="entry name" value="Sigma70_r1_2"/>
    <property type="match status" value="1"/>
</dbReference>
<dbReference type="Pfam" id="PF03979">
    <property type="entry name" value="Sigma70_r1_1"/>
    <property type="match status" value="1"/>
</dbReference>
<evidence type="ECO:0000313" key="12">
    <source>
        <dbReference type="Proteomes" id="UP000198755"/>
    </source>
</evidence>
<dbReference type="RefSeq" id="WP_091682747.1">
    <property type="nucleotide sequence ID" value="NZ_FOSN01000010.1"/>
</dbReference>
<evidence type="ECO:0000256" key="4">
    <source>
        <dbReference type="ARBA" id="ARBA00023125"/>
    </source>
</evidence>
<protein>
    <recommendedName>
        <fullName evidence="6">RNA polymerase sigma factor RpoD</fullName>
    </recommendedName>
    <alternativeName>
        <fullName evidence="6">Sigma-70</fullName>
    </alternativeName>
</protein>
<evidence type="ECO:0000256" key="1">
    <source>
        <dbReference type="ARBA" id="ARBA00022490"/>
    </source>
</evidence>
<dbReference type="InterPro" id="IPR013325">
    <property type="entry name" value="RNA_pol_sigma_r2"/>
</dbReference>
<evidence type="ECO:0000256" key="3">
    <source>
        <dbReference type="ARBA" id="ARBA00023082"/>
    </source>
</evidence>
<dbReference type="InterPro" id="IPR000943">
    <property type="entry name" value="RNA_pol_sigma70"/>
</dbReference>
<reference evidence="11 12" key="1">
    <citation type="submission" date="2016-10" db="EMBL/GenBank/DDBJ databases">
        <authorList>
            <person name="de Groot N.N."/>
        </authorList>
    </citation>
    <scope>NUCLEOTIDE SEQUENCE [LARGE SCALE GENOMIC DNA]</scope>
    <source>
        <strain evidence="11 12">NE2</strain>
    </source>
</reference>
<dbReference type="InterPro" id="IPR028630">
    <property type="entry name" value="Sigma70_RpoD"/>
</dbReference>
<feature type="region of interest" description="Disordered" evidence="8">
    <location>
        <begin position="229"/>
        <end position="252"/>
    </location>
</feature>
<dbReference type="Gene3D" id="1.10.220.120">
    <property type="entry name" value="Sigma-70 factor, region 1.1"/>
    <property type="match status" value="1"/>
</dbReference>
<feature type="region of interest" description="Sigma-70 factor domain-4" evidence="6">
    <location>
        <begin position="617"/>
        <end position="670"/>
    </location>
</feature>
<dbReference type="SUPFAM" id="SSF88946">
    <property type="entry name" value="Sigma2 domain of RNA polymerase sigma factors"/>
    <property type="match status" value="1"/>
</dbReference>
<dbReference type="InterPro" id="IPR007631">
    <property type="entry name" value="RNA_pol_sigma_70_non-ess"/>
</dbReference>
<dbReference type="InterPro" id="IPR013324">
    <property type="entry name" value="RNA_pol_sigma_r3/r4-like"/>
</dbReference>
<dbReference type="NCBIfam" id="NF004208">
    <property type="entry name" value="PRK05658.1"/>
    <property type="match status" value="1"/>
</dbReference>
<dbReference type="GO" id="GO:0006352">
    <property type="term" value="P:DNA-templated transcription initiation"/>
    <property type="evidence" value="ECO:0007669"/>
    <property type="project" value="UniProtKB-UniRule"/>
</dbReference>
<dbReference type="PROSITE" id="PS00715">
    <property type="entry name" value="SIGMA70_1"/>
    <property type="match status" value="1"/>
</dbReference>
<keyword evidence="1 6" id="KW-0963">Cytoplasm</keyword>
<comment type="subcellular location">
    <subcellularLocation>
        <location evidence="6">Cytoplasm</location>
    </subcellularLocation>
</comment>
<dbReference type="Pfam" id="PF04546">
    <property type="entry name" value="Sigma70_ner"/>
    <property type="match status" value="1"/>
</dbReference>
<dbReference type="GO" id="GO:0003677">
    <property type="term" value="F:DNA binding"/>
    <property type="evidence" value="ECO:0007669"/>
    <property type="project" value="UniProtKB-UniRule"/>
</dbReference>
<dbReference type="PROSITE" id="PS00716">
    <property type="entry name" value="SIGMA70_2"/>
    <property type="match status" value="1"/>
</dbReference>
<dbReference type="InterPro" id="IPR007624">
    <property type="entry name" value="RNA_pol_sigma70_r3"/>
</dbReference>
<accession>A0A1I4AEQ2</accession>
<dbReference type="AlphaFoldDB" id="A0A1I4AEQ2"/>
<keyword evidence="7" id="KW-0175">Coiled coil</keyword>
<dbReference type="HAMAP" id="MF_00963">
    <property type="entry name" value="Sigma70_RpoD_SigA"/>
    <property type="match status" value="1"/>
</dbReference>
<organism evidence="11 12">
    <name type="scientific">Methylocapsa palsarum</name>
    <dbReference type="NCBI Taxonomy" id="1612308"/>
    <lineage>
        <taxon>Bacteria</taxon>
        <taxon>Pseudomonadati</taxon>
        <taxon>Pseudomonadota</taxon>
        <taxon>Alphaproteobacteria</taxon>
        <taxon>Hyphomicrobiales</taxon>
        <taxon>Beijerinckiaceae</taxon>
        <taxon>Methylocapsa</taxon>
    </lineage>
</organism>
<name>A0A1I4AEQ2_9HYPH</name>
<evidence type="ECO:0000313" key="11">
    <source>
        <dbReference type="EMBL" id="SFK54915.1"/>
    </source>
</evidence>
<dbReference type="Gene3D" id="1.10.601.10">
    <property type="entry name" value="RNA Polymerase Primary Sigma Factor"/>
    <property type="match status" value="1"/>
</dbReference>
<feature type="DNA-binding region" description="H-T-H motif" evidence="6">
    <location>
        <begin position="643"/>
        <end position="662"/>
    </location>
</feature>
<evidence type="ECO:0000256" key="5">
    <source>
        <dbReference type="ARBA" id="ARBA00023163"/>
    </source>
</evidence>
<dbReference type="NCBIfam" id="TIGR02393">
    <property type="entry name" value="RpoD_Cterm"/>
    <property type="match status" value="1"/>
</dbReference>
<dbReference type="EMBL" id="FOSN01000010">
    <property type="protein sequence ID" value="SFK54915.1"/>
    <property type="molecule type" value="Genomic_DNA"/>
</dbReference>
<dbReference type="InterPro" id="IPR050239">
    <property type="entry name" value="Sigma-70_RNA_pol_init_factors"/>
</dbReference>
<keyword evidence="4 6" id="KW-0238">DNA-binding</keyword>
<dbReference type="Gene3D" id="1.10.10.10">
    <property type="entry name" value="Winged helix-like DNA-binding domain superfamily/Winged helix DNA-binding domain"/>
    <property type="match status" value="2"/>
</dbReference>
<dbReference type="InterPro" id="IPR036388">
    <property type="entry name" value="WH-like_DNA-bd_sf"/>
</dbReference>
<dbReference type="CDD" id="cd06171">
    <property type="entry name" value="Sigma70_r4"/>
    <property type="match status" value="1"/>
</dbReference>
<sequence length="683" mass="76994">MAKKDTDKTEAEGGVVETADSPLLDLSDAAVKRMIKLAKKRGFVTYAELNAVLPSEEVNSEQIEDILAMLNEMGINVVENEENDEAEPEEAAEEEEVEGGDLIEAAQPKAVAVRSSEPADRTDDPVRMYLREMGSVELLSREGEIAIAKRIEAGREAMIAGLCESPLTFQAIIIWRDELNDSKVLLRDIIDLEATYAGPDGKNTPKIDMTAPGAAEALALQQAAPATAPLTPPARLRPAGEEGPEDPLPEDVFDEEDDMENAVSLSAMEAELKPKVLDTFDRVADAYKKLRRLQDQNVENKLKNETLTPSQERKYKTLKKEIVVDVKSLSLNPNRIEALVEQLYDINKRLIGLETKLLRLAEGSGVTREDFLKNYQNSELDPKWLLRVSKLGGRGWKDFVARAKDSIKDLLAEIHGLATETGLEIQEFRKIVHMVQKGEREARQAKKEMVEANLRLVISIAKKYTNRGLQFLDLIQEGNIGLMKAVDKFEYRRGYKFSTYATWWIRQAITRSIADQARTIRIPVHMIETINKIVRTSRQMLHEIGREPTPEELAEKLAMPLEKVRKVLKIAKEPISLETPIGDEEDSHLGDFIEDKNAILPIDAAIQSNLRETTTRVLASLTPREERVLRMRFGIGMNTDHTLEEVGQQFSVTRERIRQIEAKALRKLKHPSRSRKLRSFLDN</sequence>
<feature type="compositionally biased region" description="Acidic residues" evidence="8">
    <location>
        <begin position="81"/>
        <end position="101"/>
    </location>
</feature>
<dbReference type="OrthoDB" id="9809557at2"/>
<dbReference type="FunFam" id="1.10.601.10:FF:000001">
    <property type="entry name" value="RNA polymerase sigma factor SigA"/>
    <property type="match status" value="1"/>
</dbReference>
<dbReference type="Proteomes" id="UP000198755">
    <property type="component" value="Unassembled WGS sequence"/>
</dbReference>
<dbReference type="PANTHER" id="PTHR30603:SF60">
    <property type="entry name" value="RNA POLYMERASE SIGMA FACTOR RPOD"/>
    <property type="match status" value="1"/>
</dbReference>
<dbReference type="GO" id="GO:0016987">
    <property type="term" value="F:sigma factor activity"/>
    <property type="evidence" value="ECO:0007669"/>
    <property type="project" value="UniProtKB-UniRule"/>
</dbReference>
<dbReference type="InterPro" id="IPR007630">
    <property type="entry name" value="RNA_pol_sigma70_r4"/>
</dbReference>
<feature type="domain" description="RNA polymerase sigma-70" evidence="9">
    <location>
        <begin position="473"/>
        <end position="486"/>
    </location>
</feature>
<dbReference type="InterPro" id="IPR012760">
    <property type="entry name" value="RNA_pol_sigma_RpoD_C"/>
</dbReference>
<dbReference type="Pfam" id="PF04545">
    <property type="entry name" value="Sigma70_r4"/>
    <property type="match status" value="1"/>
</dbReference>
<dbReference type="InterPro" id="IPR009042">
    <property type="entry name" value="RNA_pol_sigma70_r1_2"/>
</dbReference>
<dbReference type="Pfam" id="PF04542">
    <property type="entry name" value="Sigma70_r2"/>
    <property type="match status" value="1"/>
</dbReference>
<dbReference type="FunFam" id="1.10.10.10:FF:000004">
    <property type="entry name" value="RNA polymerase sigma factor SigA"/>
    <property type="match status" value="1"/>
</dbReference>
<feature type="region of interest" description="Sigma-70 factor domain-3" evidence="6">
    <location>
        <begin position="528"/>
        <end position="604"/>
    </location>
</feature>
<comment type="similarity">
    <text evidence="6">Belongs to the sigma-70 factor family. RpoD/SigA subfamily.</text>
</comment>
<dbReference type="STRING" id="1612308.SAMN05444581_11056"/>
<dbReference type="InterPro" id="IPR007627">
    <property type="entry name" value="RNA_pol_sigma70_r2"/>
</dbReference>
<feature type="region of interest" description="Disordered" evidence="8">
    <location>
        <begin position="81"/>
        <end position="123"/>
    </location>
</feature>
<dbReference type="InterPro" id="IPR014284">
    <property type="entry name" value="RNA_pol_sigma-70_dom"/>
</dbReference>
<dbReference type="GO" id="GO:0005737">
    <property type="term" value="C:cytoplasm"/>
    <property type="evidence" value="ECO:0007669"/>
    <property type="project" value="UniProtKB-SubCell"/>
</dbReference>
<feature type="short sequence motif" description="Interaction with polymerase core subunit RpoC" evidence="6">
    <location>
        <begin position="473"/>
        <end position="476"/>
    </location>
</feature>
<comment type="subunit">
    <text evidence="6">Interacts transiently with the RNA polymerase catalytic core.</text>
</comment>
<evidence type="ECO:0000256" key="2">
    <source>
        <dbReference type="ARBA" id="ARBA00023015"/>
    </source>
</evidence>
<dbReference type="InterPro" id="IPR042189">
    <property type="entry name" value="RNA_pol_sigma_70_r1_1_sf"/>
</dbReference>
<dbReference type="NCBIfam" id="TIGR02937">
    <property type="entry name" value="sigma70-ECF"/>
    <property type="match status" value="1"/>
</dbReference>
<dbReference type="PRINTS" id="PR00046">
    <property type="entry name" value="SIGMA70FCT"/>
</dbReference>
<keyword evidence="5 6" id="KW-0804">Transcription</keyword>
<evidence type="ECO:0000256" key="8">
    <source>
        <dbReference type="SAM" id="MobiDB-lite"/>
    </source>
</evidence>
<dbReference type="PANTHER" id="PTHR30603">
    <property type="entry name" value="RNA POLYMERASE SIGMA FACTOR RPO"/>
    <property type="match status" value="1"/>
</dbReference>
<keyword evidence="12" id="KW-1185">Reference proteome</keyword>
<feature type="coiled-coil region" evidence="7">
    <location>
        <begin position="400"/>
        <end position="455"/>
    </location>
</feature>
<proteinExistence type="inferred from homology"/>
<keyword evidence="2 6" id="KW-0805">Transcription regulation</keyword>
<feature type="domain" description="RNA polymerase sigma-70" evidence="10">
    <location>
        <begin position="642"/>
        <end position="668"/>
    </location>
</feature>
<dbReference type="InterPro" id="IPR007127">
    <property type="entry name" value="RNA_pol_sigma_70_r1_1"/>
</dbReference>